<dbReference type="GO" id="GO:0046872">
    <property type="term" value="F:metal ion binding"/>
    <property type="evidence" value="ECO:0007669"/>
    <property type="project" value="UniProtKB-KW"/>
</dbReference>
<dbReference type="GO" id="GO:0008360">
    <property type="term" value="P:regulation of cell shape"/>
    <property type="evidence" value="ECO:0007669"/>
    <property type="project" value="UniProtKB-KW"/>
</dbReference>
<evidence type="ECO:0000256" key="16">
    <source>
        <dbReference type="PROSITE-ProRule" id="PRU00409"/>
    </source>
</evidence>
<comment type="pathway">
    <text evidence="13">Cell wall biogenesis; peptidoglycan biosynthesis.</text>
</comment>
<dbReference type="PROSITE" id="PS00844">
    <property type="entry name" value="DALA_DALA_LIGASE_2"/>
    <property type="match status" value="1"/>
</dbReference>
<dbReference type="PANTHER" id="PTHR23132:SF23">
    <property type="entry name" value="D-ALANINE--D-ALANINE LIGASE B"/>
    <property type="match status" value="1"/>
</dbReference>
<dbReference type="InterPro" id="IPR016185">
    <property type="entry name" value="PreATP-grasp_dom_sf"/>
</dbReference>
<dbReference type="Gene3D" id="3.30.470.20">
    <property type="entry name" value="ATP-grasp fold, B domain"/>
    <property type="match status" value="1"/>
</dbReference>
<dbReference type="NCBIfam" id="NF002528">
    <property type="entry name" value="PRK01966.1-4"/>
    <property type="match status" value="1"/>
</dbReference>
<dbReference type="InterPro" id="IPR011127">
    <property type="entry name" value="Dala_Dala_lig_N"/>
</dbReference>
<dbReference type="InterPro" id="IPR011095">
    <property type="entry name" value="Dala_Dala_lig_C"/>
</dbReference>
<comment type="function">
    <text evidence="13">Cell wall formation.</text>
</comment>
<keyword evidence="9 13" id="KW-0133">Cell shape</keyword>
<dbReference type="EC" id="6.3.2.4" evidence="4 13"/>
<evidence type="ECO:0000256" key="11">
    <source>
        <dbReference type="ARBA" id="ARBA00023316"/>
    </source>
</evidence>
<evidence type="ECO:0000256" key="6">
    <source>
        <dbReference type="ARBA" id="ARBA00022598"/>
    </source>
</evidence>
<dbReference type="InterPro" id="IPR011761">
    <property type="entry name" value="ATP-grasp"/>
</dbReference>
<dbReference type="GO" id="GO:0005524">
    <property type="term" value="F:ATP binding"/>
    <property type="evidence" value="ECO:0007669"/>
    <property type="project" value="UniProtKB-UniRule"/>
</dbReference>
<comment type="similarity">
    <text evidence="3 13">Belongs to the D-alanine--D-alanine ligase family.</text>
</comment>
<feature type="active site" evidence="14">
    <location>
        <position position="282"/>
    </location>
</feature>
<keyword evidence="7 16" id="KW-0547">Nucleotide-binding</keyword>
<dbReference type="KEGG" id="dli:dnl_50800"/>
<evidence type="ECO:0000256" key="2">
    <source>
        <dbReference type="ARBA" id="ARBA00004496"/>
    </source>
</evidence>
<protein>
    <recommendedName>
        <fullName evidence="4 13">D-alanine--D-alanine ligase</fullName>
        <ecNumber evidence="4 13">6.3.2.4</ecNumber>
    </recommendedName>
    <alternativeName>
        <fullName evidence="13">D-Ala-D-Ala ligase</fullName>
    </alternativeName>
    <alternativeName>
        <fullName evidence="13">D-alanylalanine synthetase</fullName>
    </alternativeName>
</protein>
<dbReference type="InterPro" id="IPR000291">
    <property type="entry name" value="D-Ala_lig_Van_CS"/>
</dbReference>
<comment type="subcellular location">
    <subcellularLocation>
        <location evidence="2 13">Cytoplasm</location>
    </subcellularLocation>
</comment>
<keyword evidence="10 13" id="KW-0573">Peptidoglycan synthesis</keyword>
<evidence type="ECO:0000256" key="3">
    <source>
        <dbReference type="ARBA" id="ARBA00010871"/>
    </source>
</evidence>
<sequence>MKKLKIAVLSGGISSEREVSLNSGAQVINALDKDKYNVVCYDPKTDLKKLIEDADKIDAALIILHGPYGEDGTVQGLLDLLDIPYQGTGVLGSAIAMNKLVSKQLYEKAGLKVPRYMVVKPDNIKDLDQCIKTLGLPLVIKPVNGGSSIGMSIVRSESMLKQAFEKAFIQDNTVLAESYIDGVELTVGILGNNELTALPVIEIIPGENYEFFDYEAKYKAGATQEICPARIDDNLTQKIQTYAKTAHSALCCIGYSRTDFILKNNEIYVLETNTIPGMTPTSLFPQAAEKAGYSFSQLLDKLIALSIENHQNKKAFKK</sequence>
<evidence type="ECO:0000256" key="5">
    <source>
        <dbReference type="ARBA" id="ARBA00022490"/>
    </source>
</evidence>
<dbReference type="InterPro" id="IPR013815">
    <property type="entry name" value="ATP_grasp_subdomain_1"/>
</dbReference>
<feature type="binding site" evidence="15">
    <location>
        <position position="259"/>
    </location>
    <ligand>
        <name>Mg(2+)</name>
        <dbReference type="ChEBI" id="CHEBI:18420"/>
        <label>1</label>
    </ligand>
</feature>
<keyword evidence="19" id="KW-1185">Reference proteome</keyword>
<dbReference type="GO" id="GO:0008716">
    <property type="term" value="F:D-alanine-D-alanine ligase activity"/>
    <property type="evidence" value="ECO:0007669"/>
    <property type="project" value="UniProtKB-UniRule"/>
</dbReference>
<keyword evidence="8 16" id="KW-0067">ATP-binding</keyword>
<feature type="active site" evidence="14">
    <location>
        <position position="16"/>
    </location>
</feature>
<dbReference type="PANTHER" id="PTHR23132">
    <property type="entry name" value="D-ALANINE--D-ALANINE LIGASE"/>
    <property type="match status" value="1"/>
</dbReference>
<dbReference type="NCBIfam" id="NF002378">
    <property type="entry name" value="PRK01372.1"/>
    <property type="match status" value="1"/>
</dbReference>
<dbReference type="GO" id="GO:0071555">
    <property type="term" value="P:cell wall organization"/>
    <property type="evidence" value="ECO:0007669"/>
    <property type="project" value="UniProtKB-KW"/>
</dbReference>
<evidence type="ECO:0000256" key="10">
    <source>
        <dbReference type="ARBA" id="ARBA00022984"/>
    </source>
</evidence>
<keyword evidence="5 13" id="KW-0963">Cytoplasm</keyword>
<evidence type="ECO:0000256" key="9">
    <source>
        <dbReference type="ARBA" id="ARBA00022960"/>
    </source>
</evidence>
<dbReference type="RefSeq" id="WP_207688590.1">
    <property type="nucleotide sequence ID" value="NZ_CP061799.1"/>
</dbReference>
<dbReference type="SUPFAM" id="SSF56059">
    <property type="entry name" value="Glutathione synthetase ATP-binding domain-like"/>
    <property type="match status" value="1"/>
</dbReference>
<evidence type="ECO:0000256" key="15">
    <source>
        <dbReference type="PIRSR" id="PIRSR039102-3"/>
    </source>
</evidence>
<evidence type="ECO:0000256" key="14">
    <source>
        <dbReference type="PIRSR" id="PIRSR039102-1"/>
    </source>
</evidence>
<evidence type="ECO:0000256" key="12">
    <source>
        <dbReference type="ARBA" id="ARBA00047614"/>
    </source>
</evidence>
<evidence type="ECO:0000259" key="17">
    <source>
        <dbReference type="PROSITE" id="PS50975"/>
    </source>
</evidence>
<feature type="binding site" evidence="15">
    <location>
        <position position="271"/>
    </location>
    <ligand>
        <name>Mg(2+)</name>
        <dbReference type="ChEBI" id="CHEBI:18420"/>
        <label>1</label>
    </ligand>
</feature>
<dbReference type="SUPFAM" id="SSF52440">
    <property type="entry name" value="PreATP-grasp domain"/>
    <property type="match status" value="1"/>
</dbReference>
<proteinExistence type="inferred from homology"/>
<dbReference type="Pfam" id="PF07478">
    <property type="entry name" value="Dala_Dala_lig_C"/>
    <property type="match status" value="1"/>
</dbReference>
<feature type="binding site" evidence="15">
    <location>
        <position position="273"/>
    </location>
    <ligand>
        <name>Mg(2+)</name>
        <dbReference type="ChEBI" id="CHEBI:18420"/>
        <label>2</label>
    </ligand>
</feature>
<name>A0A975BCA8_9BACT</name>
<dbReference type="PROSITE" id="PS50975">
    <property type="entry name" value="ATP_GRASP"/>
    <property type="match status" value="1"/>
</dbReference>
<evidence type="ECO:0000256" key="1">
    <source>
        <dbReference type="ARBA" id="ARBA00001936"/>
    </source>
</evidence>
<dbReference type="Gene3D" id="3.30.1490.20">
    <property type="entry name" value="ATP-grasp fold, A domain"/>
    <property type="match status" value="1"/>
</dbReference>
<evidence type="ECO:0000256" key="13">
    <source>
        <dbReference type="HAMAP-Rule" id="MF_00047"/>
    </source>
</evidence>
<keyword evidence="11 13" id="KW-0961">Cell wall biogenesis/degradation</keyword>
<comment type="cofactor">
    <cofactor evidence="1">
        <name>Mn(2+)</name>
        <dbReference type="ChEBI" id="CHEBI:29035"/>
    </cofactor>
</comment>
<dbReference type="PIRSF" id="PIRSF039102">
    <property type="entry name" value="Ddl/VanB"/>
    <property type="match status" value="1"/>
</dbReference>
<dbReference type="Proteomes" id="UP000663720">
    <property type="component" value="Chromosome"/>
</dbReference>
<feature type="domain" description="ATP-grasp" evidence="17">
    <location>
        <begin position="103"/>
        <end position="304"/>
    </location>
</feature>
<dbReference type="AlphaFoldDB" id="A0A975BCA8"/>
<organism evidence="18 19">
    <name type="scientific">Desulfonema limicola</name>
    <dbReference type="NCBI Taxonomy" id="45656"/>
    <lineage>
        <taxon>Bacteria</taxon>
        <taxon>Pseudomonadati</taxon>
        <taxon>Thermodesulfobacteriota</taxon>
        <taxon>Desulfobacteria</taxon>
        <taxon>Desulfobacterales</taxon>
        <taxon>Desulfococcaceae</taxon>
        <taxon>Desulfonema</taxon>
    </lineage>
</organism>
<evidence type="ECO:0000256" key="4">
    <source>
        <dbReference type="ARBA" id="ARBA00012216"/>
    </source>
</evidence>
<feature type="active site" evidence="14">
    <location>
        <position position="147"/>
    </location>
</feature>
<dbReference type="EMBL" id="CP061799">
    <property type="protein sequence ID" value="QTA82698.1"/>
    <property type="molecule type" value="Genomic_DNA"/>
</dbReference>
<dbReference type="HAMAP" id="MF_00047">
    <property type="entry name" value="Dala_Dala_lig"/>
    <property type="match status" value="1"/>
</dbReference>
<dbReference type="InterPro" id="IPR005905">
    <property type="entry name" value="D_ala_D_ala"/>
</dbReference>
<dbReference type="GO" id="GO:0009252">
    <property type="term" value="P:peptidoglycan biosynthetic process"/>
    <property type="evidence" value="ECO:0007669"/>
    <property type="project" value="UniProtKB-UniRule"/>
</dbReference>
<feature type="binding site" evidence="15">
    <location>
        <position position="271"/>
    </location>
    <ligand>
        <name>Mg(2+)</name>
        <dbReference type="ChEBI" id="CHEBI:18420"/>
        <label>2</label>
    </ligand>
</feature>
<dbReference type="Pfam" id="PF01820">
    <property type="entry name" value="Dala_Dala_lig_N"/>
    <property type="match status" value="2"/>
</dbReference>
<accession>A0A975BCA8</accession>
<dbReference type="NCBIfam" id="TIGR01205">
    <property type="entry name" value="D_ala_D_alaTIGR"/>
    <property type="match status" value="1"/>
</dbReference>
<evidence type="ECO:0000313" key="19">
    <source>
        <dbReference type="Proteomes" id="UP000663720"/>
    </source>
</evidence>
<reference evidence="18" key="1">
    <citation type="journal article" date="2021" name="Microb. Physiol.">
        <title>Proteogenomic Insights into the Physiology of Marine, Sulfate-Reducing, Filamentous Desulfonema limicola and Desulfonema magnum.</title>
        <authorList>
            <person name="Schnaars V."/>
            <person name="Wohlbrand L."/>
            <person name="Scheve S."/>
            <person name="Hinrichs C."/>
            <person name="Reinhardt R."/>
            <person name="Rabus R."/>
        </authorList>
    </citation>
    <scope>NUCLEOTIDE SEQUENCE</scope>
    <source>
        <strain evidence="18">5ac10</strain>
    </source>
</reference>
<dbReference type="GO" id="GO:0005737">
    <property type="term" value="C:cytoplasm"/>
    <property type="evidence" value="ECO:0007669"/>
    <property type="project" value="UniProtKB-SubCell"/>
</dbReference>
<keyword evidence="15" id="KW-0464">Manganese</keyword>
<comment type="catalytic activity">
    <reaction evidence="12 13">
        <text>2 D-alanine + ATP = D-alanyl-D-alanine + ADP + phosphate + H(+)</text>
        <dbReference type="Rhea" id="RHEA:11224"/>
        <dbReference type="ChEBI" id="CHEBI:15378"/>
        <dbReference type="ChEBI" id="CHEBI:30616"/>
        <dbReference type="ChEBI" id="CHEBI:43474"/>
        <dbReference type="ChEBI" id="CHEBI:57416"/>
        <dbReference type="ChEBI" id="CHEBI:57822"/>
        <dbReference type="ChEBI" id="CHEBI:456216"/>
        <dbReference type="EC" id="6.3.2.4"/>
    </reaction>
</comment>
<evidence type="ECO:0000256" key="8">
    <source>
        <dbReference type="ARBA" id="ARBA00022840"/>
    </source>
</evidence>
<keyword evidence="15" id="KW-0479">Metal-binding</keyword>
<gene>
    <name evidence="18" type="primary">ddl3</name>
    <name evidence="13" type="synonym">ddl</name>
    <name evidence="18" type="ORF">dnl_50800</name>
</gene>
<keyword evidence="15" id="KW-0460">Magnesium</keyword>
<keyword evidence="6 13" id="KW-0436">Ligase</keyword>
<dbReference type="Gene3D" id="3.40.50.20">
    <property type="match status" value="1"/>
</dbReference>
<comment type="cofactor">
    <cofactor evidence="15">
        <name>Mg(2+)</name>
        <dbReference type="ChEBI" id="CHEBI:18420"/>
    </cofactor>
    <cofactor evidence="15">
        <name>Mn(2+)</name>
        <dbReference type="ChEBI" id="CHEBI:29035"/>
    </cofactor>
    <text evidence="15">Binds 2 magnesium or manganese ions per subunit.</text>
</comment>
<evidence type="ECO:0000313" key="18">
    <source>
        <dbReference type="EMBL" id="QTA82698.1"/>
    </source>
</evidence>
<dbReference type="PROSITE" id="PS00843">
    <property type="entry name" value="DALA_DALA_LIGASE_1"/>
    <property type="match status" value="1"/>
</dbReference>
<evidence type="ECO:0000256" key="7">
    <source>
        <dbReference type="ARBA" id="ARBA00022741"/>
    </source>
</evidence>